<evidence type="ECO:0000256" key="7">
    <source>
        <dbReference type="PIRNR" id="PIRNR002603"/>
    </source>
</evidence>
<dbReference type="AlphaFoldDB" id="A0A8S2DER1"/>
<dbReference type="GO" id="GO:0005667">
    <property type="term" value="C:transcription regulator complex"/>
    <property type="evidence" value="ECO:0007669"/>
    <property type="project" value="TreeGrafter"/>
</dbReference>
<keyword evidence="5 7" id="KW-0804">Transcription</keyword>
<keyword evidence="4 7" id="KW-0238">DNA-binding</keyword>
<evidence type="ECO:0000256" key="1">
    <source>
        <dbReference type="ARBA" id="ARBA00004123"/>
    </source>
</evidence>
<dbReference type="InterPro" id="IPR038096">
    <property type="entry name" value="TEA/ATTS_sf"/>
</dbReference>
<evidence type="ECO:0000256" key="3">
    <source>
        <dbReference type="ARBA" id="ARBA00023015"/>
    </source>
</evidence>
<feature type="region of interest" description="Disordered" evidence="9">
    <location>
        <begin position="28"/>
        <end position="47"/>
    </location>
</feature>
<gene>
    <name evidence="11" type="ORF">OVA965_LOCUS10109</name>
    <name evidence="12" type="ORF">TMI583_LOCUS10105</name>
</gene>
<organism evidence="11 13">
    <name type="scientific">Didymodactylos carnosus</name>
    <dbReference type="NCBI Taxonomy" id="1234261"/>
    <lineage>
        <taxon>Eukaryota</taxon>
        <taxon>Metazoa</taxon>
        <taxon>Spiralia</taxon>
        <taxon>Gnathifera</taxon>
        <taxon>Rotifera</taxon>
        <taxon>Eurotatoria</taxon>
        <taxon>Bdelloidea</taxon>
        <taxon>Philodinida</taxon>
        <taxon>Philodinidae</taxon>
        <taxon>Didymodactylos</taxon>
    </lineage>
</organism>
<dbReference type="PANTHER" id="PTHR11834">
    <property type="entry name" value="TRANSCRIPTIONAL ENHANCER FACTOR TEF RELATED"/>
    <property type="match status" value="1"/>
</dbReference>
<keyword evidence="3 7" id="KW-0805">Transcription regulation</keyword>
<feature type="DNA-binding region" description="TEA" evidence="8">
    <location>
        <begin position="43"/>
        <end position="119"/>
    </location>
</feature>
<dbReference type="InterPro" id="IPR050937">
    <property type="entry name" value="TEC1_TEAD_TF"/>
</dbReference>
<comment type="caution">
    <text evidence="11">The sequence shown here is derived from an EMBL/GenBank/DDBJ whole genome shotgun (WGS) entry which is preliminary data.</text>
</comment>
<evidence type="ECO:0000256" key="2">
    <source>
        <dbReference type="ARBA" id="ARBA00022473"/>
    </source>
</evidence>
<name>A0A8S2DER1_9BILA</name>
<dbReference type="Proteomes" id="UP000682733">
    <property type="component" value="Unassembled WGS sequence"/>
</dbReference>
<dbReference type="Gene3D" id="6.10.20.40">
    <property type="entry name" value="TEA/ATTS domain"/>
    <property type="match status" value="1"/>
</dbReference>
<dbReference type="PRINTS" id="PR00065">
    <property type="entry name" value="TEADOMAIN"/>
</dbReference>
<evidence type="ECO:0000256" key="5">
    <source>
        <dbReference type="ARBA" id="ARBA00023163"/>
    </source>
</evidence>
<dbReference type="Pfam" id="PF17725">
    <property type="entry name" value="YBD"/>
    <property type="match status" value="1"/>
</dbReference>
<evidence type="ECO:0000256" key="6">
    <source>
        <dbReference type="ARBA" id="ARBA00023242"/>
    </source>
</evidence>
<protein>
    <recommendedName>
        <fullName evidence="10">TEA domain-containing protein</fullName>
    </recommendedName>
</protein>
<evidence type="ECO:0000313" key="11">
    <source>
        <dbReference type="EMBL" id="CAF0910760.1"/>
    </source>
</evidence>
<dbReference type="EMBL" id="CAJNOK010003690">
    <property type="protein sequence ID" value="CAF0910760.1"/>
    <property type="molecule type" value="Genomic_DNA"/>
</dbReference>
<evidence type="ECO:0000313" key="12">
    <source>
        <dbReference type="EMBL" id="CAF3689898.1"/>
    </source>
</evidence>
<reference evidence="11" key="1">
    <citation type="submission" date="2021-02" db="EMBL/GenBank/DDBJ databases">
        <authorList>
            <person name="Nowell W R."/>
        </authorList>
    </citation>
    <scope>NUCLEOTIDE SEQUENCE</scope>
</reference>
<accession>A0A8S2DER1</accession>
<dbReference type="Gene3D" id="2.70.50.80">
    <property type="match status" value="1"/>
</dbReference>
<dbReference type="InterPro" id="IPR041086">
    <property type="entry name" value="YBD"/>
</dbReference>
<evidence type="ECO:0000256" key="4">
    <source>
        <dbReference type="ARBA" id="ARBA00023125"/>
    </source>
</evidence>
<dbReference type="GO" id="GO:0035329">
    <property type="term" value="P:hippo signaling"/>
    <property type="evidence" value="ECO:0007669"/>
    <property type="project" value="InterPro"/>
</dbReference>
<feature type="domain" description="TEA" evidence="10">
    <location>
        <begin position="43"/>
        <end position="119"/>
    </location>
</feature>
<dbReference type="PIRSF" id="PIRSF002603">
    <property type="entry name" value="TEF"/>
    <property type="match status" value="1"/>
</dbReference>
<dbReference type="Proteomes" id="UP000677228">
    <property type="component" value="Unassembled WGS sequence"/>
</dbReference>
<evidence type="ECO:0000313" key="13">
    <source>
        <dbReference type="Proteomes" id="UP000677228"/>
    </source>
</evidence>
<dbReference type="SMART" id="SM00426">
    <property type="entry name" value="TEA"/>
    <property type="match status" value="1"/>
</dbReference>
<sequence length="433" mass="49449">MASMIERFNMTSTWSHLKDLDTTSCSIKSEESTSTNEDNDDCGNDAEGVWSPDIEQSFHEALAIYPPCGRRKIILSEEGKMYGRNELISRYIKMRTGKSRTRKQVSSHIQVLAKRKAKEIQTMLKDPSTKDHRAFSTLNGIAHHHAEPYFHHHHRAMNPLFSPSTSPLSPFIPAYSSQSAVWQSNSPYTDVKPFSQSSYSPQSFSSSDLLVPTATTSWTSRFIGTNRLKLVEFTGYIEQKKDSDLNSRHYFFHVSQAAGTQTMPEKIKIDVVVDKFPNRDGSLKDLYDKGPDDAFYLIKVWANMNYQEADNQTYNHFVLFESPETIEIDITTKACSFGKSVAEKVEDGKTKFENGKHIYKSDDTKMCDFMVGFIRKLKNELPSRELMNHVLENFTILQTVTVKDTHEILLYLGYVFEIADSSGTQSMIYKLYS</sequence>
<dbReference type="GO" id="GO:0005634">
    <property type="term" value="C:nucleus"/>
    <property type="evidence" value="ECO:0007669"/>
    <property type="project" value="UniProtKB-SubCell"/>
</dbReference>
<evidence type="ECO:0000256" key="9">
    <source>
        <dbReference type="SAM" id="MobiDB-lite"/>
    </source>
</evidence>
<dbReference type="GO" id="GO:0000981">
    <property type="term" value="F:DNA-binding transcription factor activity, RNA polymerase II-specific"/>
    <property type="evidence" value="ECO:0007669"/>
    <property type="project" value="TreeGrafter"/>
</dbReference>
<dbReference type="PROSITE" id="PS51088">
    <property type="entry name" value="TEA_2"/>
    <property type="match status" value="1"/>
</dbReference>
<dbReference type="PANTHER" id="PTHR11834:SF0">
    <property type="entry name" value="PROTEIN SCALLOPED"/>
    <property type="match status" value="1"/>
</dbReference>
<dbReference type="InterPro" id="IPR016361">
    <property type="entry name" value="TEF_metazoa"/>
</dbReference>
<dbReference type="GO" id="GO:0000978">
    <property type="term" value="F:RNA polymerase II cis-regulatory region sequence-specific DNA binding"/>
    <property type="evidence" value="ECO:0007669"/>
    <property type="project" value="TreeGrafter"/>
</dbReference>
<dbReference type="Pfam" id="PF01285">
    <property type="entry name" value="TEA"/>
    <property type="match status" value="1"/>
</dbReference>
<dbReference type="FunFam" id="2.70.50.80:FF:000005">
    <property type="entry name" value="Transcription enhancer factor-like protein egl-44"/>
    <property type="match status" value="1"/>
</dbReference>
<proteinExistence type="predicted"/>
<dbReference type="PROSITE" id="PS00554">
    <property type="entry name" value="TEA_1"/>
    <property type="match status" value="1"/>
</dbReference>
<evidence type="ECO:0000256" key="8">
    <source>
        <dbReference type="PROSITE-ProRule" id="PRU00505"/>
    </source>
</evidence>
<dbReference type="GO" id="GO:0048568">
    <property type="term" value="P:embryonic organ development"/>
    <property type="evidence" value="ECO:0007669"/>
    <property type="project" value="TreeGrafter"/>
</dbReference>
<dbReference type="EMBL" id="CAJOBA010003691">
    <property type="protein sequence ID" value="CAF3689898.1"/>
    <property type="molecule type" value="Genomic_DNA"/>
</dbReference>
<evidence type="ECO:0000259" key="10">
    <source>
        <dbReference type="PROSITE" id="PS51088"/>
    </source>
</evidence>
<keyword evidence="6 7" id="KW-0539">Nucleus</keyword>
<dbReference type="InterPro" id="IPR000818">
    <property type="entry name" value="TEA/ATTS_dom"/>
</dbReference>
<keyword evidence="2" id="KW-0217">Developmental protein</keyword>
<comment type="subcellular location">
    <subcellularLocation>
        <location evidence="1 7">Nucleus</location>
    </subcellularLocation>
</comment>